<organism evidence="2 3">
    <name type="scientific">Acinetobacter johnsonii</name>
    <dbReference type="NCBI Taxonomy" id="40214"/>
    <lineage>
        <taxon>Bacteria</taxon>
        <taxon>Pseudomonadati</taxon>
        <taxon>Pseudomonadota</taxon>
        <taxon>Gammaproteobacteria</taxon>
        <taxon>Moraxellales</taxon>
        <taxon>Moraxellaceae</taxon>
        <taxon>Acinetobacter</taxon>
    </lineage>
</organism>
<evidence type="ECO:0000256" key="1">
    <source>
        <dbReference type="SAM" id="MobiDB-lite"/>
    </source>
</evidence>
<evidence type="ECO:0000313" key="3">
    <source>
        <dbReference type="Proteomes" id="UP001161099"/>
    </source>
</evidence>
<feature type="compositionally biased region" description="Acidic residues" evidence="1">
    <location>
        <begin position="223"/>
        <end position="233"/>
    </location>
</feature>
<dbReference type="AlphaFoldDB" id="A0AA42L9D3"/>
<name>A0AA42L9D3_ACIJO</name>
<reference evidence="2" key="1">
    <citation type="submission" date="2022-09" db="EMBL/GenBank/DDBJ databases">
        <title>Intensive care unit water sources are persistently colonized with multi-drug resistant bacteria and are the site of extensive horizontal gene transfer of antibiotic resistance genes.</title>
        <authorList>
            <person name="Diorio-Toth L."/>
        </authorList>
    </citation>
    <scope>NUCLEOTIDE SEQUENCE</scope>
    <source>
        <strain evidence="2">GD03851</strain>
    </source>
</reference>
<dbReference type="RefSeq" id="WP_005400957.1">
    <property type="nucleotide sequence ID" value="NZ_JAOCDR010000002.1"/>
</dbReference>
<protein>
    <submittedName>
        <fullName evidence="2">Uncharacterized protein</fullName>
    </submittedName>
</protein>
<sequence>MQRTFHGLNWNELNQVPCEILQGTEASNKLIGLGLDITNELQLAFRLSNSGYAIRKKTNPGRAMGRWGDICEHADTILEPFGWSLIRKNGQPCLVNSEKNLQLIFMSPNDEAFGNELNVITSKCHKGHATELKLLANKSHYADESFFRTFIVYYQPSNLLDFENSSFLPFEIAYATSIHKVSTEGEKTKCYPINHTLRLIISESPNAPEAYEVPIPDENNPITEDDFGDLQAI</sequence>
<comment type="caution">
    <text evidence="2">The sequence shown here is derived from an EMBL/GenBank/DDBJ whole genome shotgun (WGS) entry which is preliminary data.</text>
</comment>
<proteinExistence type="predicted"/>
<feature type="region of interest" description="Disordered" evidence="1">
    <location>
        <begin position="212"/>
        <end position="233"/>
    </location>
</feature>
<dbReference type="EMBL" id="JAOCDR010000002">
    <property type="protein sequence ID" value="MDH0654986.1"/>
    <property type="molecule type" value="Genomic_DNA"/>
</dbReference>
<evidence type="ECO:0000313" key="2">
    <source>
        <dbReference type="EMBL" id="MDH0654986.1"/>
    </source>
</evidence>
<accession>A0AA42L9D3</accession>
<dbReference type="Proteomes" id="UP001161099">
    <property type="component" value="Unassembled WGS sequence"/>
</dbReference>
<gene>
    <name evidence="2" type="ORF">N5D11_02440</name>
</gene>